<dbReference type="InterPro" id="IPR023753">
    <property type="entry name" value="FAD/NAD-binding_dom"/>
</dbReference>
<feature type="domain" description="Pyridine nucleotide-disulphide oxidoreductase dimerisation" evidence="4">
    <location>
        <begin position="343"/>
        <end position="445"/>
    </location>
</feature>
<dbReference type="NCBIfam" id="NF004939">
    <property type="entry name" value="PRK06292.1-1"/>
    <property type="match status" value="1"/>
</dbReference>
<dbReference type="Pfam" id="PF02852">
    <property type="entry name" value="Pyr_redox_dim"/>
    <property type="match status" value="1"/>
</dbReference>
<evidence type="ECO:0000259" key="5">
    <source>
        <dbReference type="Pfam" id="PF07992"/>
    </source>
</evidence>
<dbReference type="Gene3D" id="3.50.50.60">
    <property type="entry name" value="FAD/NAD(P)-binding domain"/>
    <property type="match status" value="2"/>
</dbReference>
<organism evidence="6 7">
    <name type="scientific">Oryzisolibacter propanilivorax</name>
    <dbReference type="NCBI Taxonomy" id="1527607"/>
    <lineage>
        <taxon>Bacteria</taxon>
        <taxon>Pseudomonadati</taxon>
        <taxon>Pseudomonadota</taxon>
        <taxon>Betaproteobacteria</taxon>
        <taxon>Burkholderiales</taxon>
        <taxon>Comamonadaceae</taxon>
        <taxon>Oryzisolibacter</taxon>
    </lineage>
</organism>
<dbReference type="InterPro" id="IPR004099">
    <property type="entry name" value="Pyr_nucl-diS_OxRdtase_dimer"/>
</dbReference>
<dbReference type="EMBL" id="FNHP01000005">
    <property type="protein sequence ID" value="SDM38685.1"/>
    <property type="molecule type" value="Genomic_DNA"/>
</dbReference>
<evidence type="ECO:0000313" key="6">
    <source>
        <dbReference type="EMBL" id="SDM38685.1"/>
    </source>
</evidence>
<protein>
    <submittedName>
        <fullName evidence="6">Dihydrolipoamide dehydrogenase</fullName>
    </submittedName>
</protein>
<dbReference type="PANTHER" id="PTHR43014:SF4">
    <property type="entry name" value="PYRIDINE NUCLEOTIDE-DISULFIDE OXIDOREDUCTASE RCLA-RELATED"/>
    <property type="match status" value="1"/>
</dbReference>
<evidence type="ECO:0000259" key="4">
    <source>
        <dbReference type="Pfam" id="PF02852"/>
    </source>
</evidence>
<dbReference type="AlphaFoldDB" id="A0A1G9SV12"/>
<keyword evidence="3" id="KW-0274">FAD</keyword>
<reference evidence="7" key="1">
    <citation type="submission" date="2016-10" db="EMBL/GenBank/DDBJ databases">
        <authorList>
            <person name="Varghese N."/>
            <person name="Submissions S."/>
        </authorList>
    </citation>
    <scope>NUCLEOTIDE SEQUENCE [LARGE SCALE GENOMIC DNA]</scope>
    <source>
        <strain evidence="7">EPL6</strain>
    </source>
</reference>
<dbReference type="STRING" id="1527607.SAMN05428957_105133"/>
<dbReference type="PRINTS" id="PR00411">
    <property type="entry name" value="PNDRDTASEI"/>
</dbReference>
<accession>A0A1G9SV12</accession>
<evidence type="ECO:0000256" key="2">
    <source>
        <dbReference type="ARBA" id="ARBA00022630"/>
    </source>
</evidence>
<evidence type="ECO:0000256" key="1">
    <source>
        <dbReference type="ARBA" id="ARBA00001974"/>
    </source>
</evidence>
<dbReference type="SUPFAM" id="SSF55424">
    <property type="entry name" value="FAD/NAD-linked reductases, dimerisation (C-terminal) domain"/>
    <property type="match status" value="1"/>
</dbReference>
<proteinExistence type="predicted"/>
<dbReference type="GO" id="GO:0003955">
    <property type="term" value="F:NAD(P)H dehydrogenase (quinone) activity"/>
    <property type="evidence" value="ECO:0007669"/>
    <property type="project" value="TreeGrafter"/>
</dbReference>
<sequence>MTSPLDTLIIGAGTAGLAALREVRKRTDRFLIVNDGPWGTTCARVGCMPSKMLIEAANALHARRRWENFGLCGGQDARADLPAVLERVRALRDEFVAGTLRASDAGDRAVSGRARLLDARHVEVGGRTWEARSIIVASGSRPVVPDEWLAFGDRVLTTDTLFEQPTLGPRMAVIGLGPLGAELAQALARLGVEVVAFVTSDQVAGLQDAQVNAALLEQLKREFAISVGQHAQLRELAGGIEVSNGQTTVVVDQVLAAMGRTPNIEFLGVDTLGPVLDARGLPPIEPCTLQVGDTSVFMAGDVDRDRPLLHEGADEGHIAGINAVLAAQGQPLRRFRRRVPLAITFCEPNAASVGLPWKEIESRPHLVGEVNYARQGRARVAQRNAGLLRVYASPDDGRLLGAQLCAPAGEHLAQLLALAIDRELTVQQLLRMPIYHPTLEEGLRSALRQVARQLEPASDSDLSDCENLGAAALD</sequence>
<dbReference type="GO" id="GO:0050660">
    <property type="term" value="F:flavin adenine dinucleotide binding"/>
    <property type="evidence" value="ECO:0007669"/>
    <property type="project" value="TreeGrafter"/>
</dbReference>
<keyword evidence="2" id="KW-0285">Flavoprotein</keyword>
<evidence type="ECO:0000256" key="3">
    <source>
        <dbReference type="ARBA" id="ARBA00022827"/>
    </source>
</evidence>
<gene>
    <name evidence="6" type="ORF">SAMN05428957_105133</name>
</gene>
<dbReference type="Gene3D" id="3.30.390.30">
    <property type="match status" value="1"/>
</dbReference>
<dbReference type="RefSeq" id="WP_091569402.1">
    <property type="nucleotide sequence ID" value="NZ_FNHP01000005.1"/>
</dbReference>
<name>A0A1G9SV12_9BURK</name>
<feature type="domain" description="FAD/NAD(P)-binding" evidence="5">
    <location>
        <begin position="6"/>
        <end position="310"/>
    </location>
</feature>
<dbReference type="InterPro" id="IPR016156">
    <property type="entry name" value="FAD/NAD-linked_Rdtase_dimer_sf"/>
</dbReference>
<comment type="cofactor">
    <cofactor evidence="1">
        <name>FAD</name>
        <dbReference type="ChEBI" id="CHEBI:57692"/>
    </cofactor>
</comment>
<keyword evidence="7" id="KW-1185">Reference proteome</keyword>
<evidence type="ECO:0000313" key="7">
    <source>
        <dbReference type="Proteomes" id="UP000198552"/>
    </source>
</evidence>
<dbReference type="Proteomes" id="UP000198552">
    <property type="component" value="Unassembled WGS sequence"/>
</dbReference>
<dbReference type="InterPro" id="IPR036188">
    <property type="entry name" value="FAD/NAD-bd_sf"/>
</dbReference>
<dbReference type="OrthoDB" id="178496at2"/>
<dbReference type="PRINTS" id="PR00368">
    <property type="entry name" value="FADPNR"/>
</dbReference>
<dbReference type="Pfam" id="PF07992">
    <property type="entry name" value="Pyr_redox_2"/>
    <property type="match status" value="1"/>
</dbReference>
<dbReference type="PANTHER" id="PTHR43014">
    <property type="entry name" value="MERCURIC REDUCTASE"/>
    <property type="match status" value="1"/>
</dbReference>
<dbReference type="SUPFAM" id="SSF51905">
    <property type="entry name" value="FAD/NAD(P)-binding domain"/>
    <property type="match status" value="2"/>
</dbReference>